<gene>
    <name evidence="2" type="ORF">HD595_006717</name>
</gene>
<reference evidence="2 3" key="1">
    <citation type="submission" date="2022-06" db="EMBL/GenBank/DDBJ databases">
        <title>Sequencing the genomes of 1000 actinobacteria strains.</title>
        <authorList>
            <person name="Klenk H.-P."/>
        </authorList>
    </citation>
    <scope>NUCLEOTIDE SEQUENCE [LARGE SCALE GENOMIC DNA]</scope>
    <source>
        <strain evidence="2 3">DSM 44170</strain>
    </source>
</reference>
<feature type="region of interest" description="Disordered" evidence="1">
    <location>
        <begin position="141"/>
        <end position="201"/>
    </location>
</feature>
<evidence type="ECO:0000256" key="1">
    <source>
        <dbReference type="SAM" id="MobiDB-lite"/>
    </source>
</evidence>
<name>A0ABT1K9C2_9ACTN</name>
<protein>
    <submittedName>
        <fullName evidence="2">Uncharacterized protein</fullName>
    </submittedName>
</protein>
<dbReference type="EMBL" id="JAMZEC010000001">
    <property type="protein sequence ID" value="MCP2350595.1"/>
    <property type="molecule type" value="Genomic_DNA"/>
</dbReference>
<sequence length="201" mass="21981">MSLIHDLERVRGTGCVERMMALASELGLTAADVVHMPHQIAAEIAEGCIWYEDAHGLGHKRDWHEHFRYGADVATAAGLEGIVAYLLTQFWEESVAAILRRPDRTAHLTPEEVAQRTRLKLWADATFGRWVGGPATTSLRGWQQSLHVREPRPSPQRPGLSHVRSRSAHLRAGAAGHLAPAGRNGGHPGSARARLPIGRGL</sequence>
<dbReference type="RefSeq" id="WP_253776106.1">
    <property type="nucleotide sequence ID" value="NZ_BAAAVE010000017.1"/>
</dbReference>
<dbReference type="Proteomes" id="UP001320766">
    <property type="component" value="Unassembled WGS sequence"/>
</dbReference>
<evidence type="ECO:0000313" key="2">
    <source>
        <dbReference type="EMBL" id="MCP2350595.1"/>
    </source>
</evidence>
<evidence type="ECO:0000313" key="3">
    <source>
        <dbReference type="Proteomes" id="UP001320766"/>
    </source>
</evidence>
<comment type="caution">
    <text evidence="2">The sequence shown here is derived from an EMBL/GenBank/DDBJ whole genome shotgun (WGS) entry which is preliminary data.</text>
</comment>
<accession>A0ABT1K9C2</accession>
<organism evidence="2 3">
    <name type="scientific">Nonomuraea roseoviolacea subsp. carminata</name>
    <dbReference type="NCBI Taxonomy" id="160689"/>
    <lineage>
        <taxon>Bacteria</taxon>
        <taxon>Bacillati</taxon>
        <taxon>Actinomycetota</taxon>
        <taxon>Actinomycetes</taxon>
        <taxon>Streptosporangiales</taxon>
        <taxon>Streptosporangiaceae</taxon>
        <taxon>Nonomuraea</taxon>
    </lineage>
</organism>
<keyword evidence="3" id="KW-1185">Reference proteome</keyword>
<proteinExistence type="predicted"/>
<feature type="compositionally biased region" description="Low complexity" evidence="1">
    <location>
        <begin position="170"/>
        <end position="182"/>
    </location>
</feature>